<dbReference type="Proteomes" id="UP000177418">
    <property type="component" value="Unassembled WGS sequence"/>
</dbReference>
<sequence length="210" mass="23573">MKRIILILAVAISSAIFVFVLWKSQKSPKTISPITQEKPLSVEANKQETEAQYDDQSGFSFNYPSDLKLDSIPSENENQYAHIILKSNDKEGSTEIVIEDTKESSIHDWAKKNKVVLDNATSVSFANIKGQQLTDKNQFMTIGIDQGIIFKIISQLGNESDYWKAVHGDIISTFKFKESSLETPVNSNTESQNPSQSDDVEFTEEEDLSD</sequence>
<feature type="compositionally biased region" description="Polar residues" evidence="1">
    <location>
        <begin position="182"/>
        <end position="197"/>
    </location>
</feature>
<gene>
    <name evidence="2" type="ORF">A3H78_04820</name>
</gene>
<feature type="compositionally biased region" description="Acidic residues" evidence="1">
    <location>
        <begin position="198"/>
        <end position="210"/>
    </location>
</feature>
<dbReference type="EMBL" id="MGAV01000018">
    <property type="protein sequence ID" value="OGK53518.1"/>
    <property type="molecule type" value="Genomic_DNA"/>
</dbReference>
<name>A0A1F7JD33_9BACT</name>
<evidence type="ECO:0000313" key="3">
    <source>
        <dbReference type="Proteomes" id="UP000177418"/>
    </source>
</evidence>
<reference evidence="2 3" key="1">
    <citation type="journal article" date="2016" name="Nat. Commun.">
        <title>Thousands of microbial genomes shed light on interconnected biogeochemical processes in an aquifer system.</title>
        <authorList>
            <person name="Anantharaman K."/>
            <person name="Brown C.T."/>
            <person name="Hug L.A."/>
            <person name="Sharon I."/>
            <person name="Castelle C.J."/>
            <person name="Probst A.J."/>
            <person name="Thomas B.C."/>
            <person name="Singh A."/>
            <person name="Wilkins M.J."/>
            <person name="Karaoz U."/>
            <person name="Brodie E.L."/>
            <person name="Williams K.H."/>
            <person name="Hubbard S.S."/>
            <person name="Banfield J.F."/>
        </authorList>
    </citation>
    <scope>NUCLEOTIDE SEQUENCE [LARGE SCALE GENOMIC DNA]</scope>
</reference>
<feature type="region of interest" description="Disordered" evidence="1">
    <location>
        <begin position="182"/>
        <end position="210"/>
    </location>
</feature>
<accession>A0A1F7JD33</accession>
<comment type="caution">
    <text evidence="2">The sequence shown here is derived from an EMBL/GenBank/DDBJ whole genome shotgun (WGS) entry which is preliminary data.</text>
</comment>
<organism evidence="2 3">
    <name type="scientific">Candidatus Roizmanbacteria bacterium RIFCSPLOWO2_02_FULL_36_11</name>
    <dbReference type="NCBI Taxonomy" id="1802071"/>
    <lineage>
        <taxon>Bacteria</taxon>
        <taxon>Candidatus Roizmaniibacteriota</taxon>
    </lineage>
</organism>
<evidence type="ECO:0000256" key="1">
    <source>
        <dbReference type="SAM" id="MobiDB-lite"/>
    </source>
</evidence>
<protein>
    <submittedName>
        <fullName evidence="2">Uncharacterized protein</fullName>
    </submittedName>
</protein>
<dbReference type="AlphaFoldDB" id="A0A1F7JD33"/>
<proteinExistence type="predicted"/>
<evidence type="ECO:0000313" key="2">
    <source>
        <dbReference type="EMBL" id="OGK53518.1"/>
    </source>
</evidence>